<comment type="cofactor">
    <cofactor evidence="8">
        <name>Mg(2+)</name>
        <dbReference type="ChEBI" id="CHEBI:18420"/>
    </cofactor>
</comment>
<dbReference type="GO" id="GO:0043022">
    <property type="term" value="F:ribosome binding"/>
    <property type="evidence" value="ECO:0007669"/>
    <property type="project" value="TreeGrafter"/>
</dbReference>
<dbReference type="FunFam" id="3.40.50.300:FF:001198">
    <property type="entry name" value="GTPase HflX"/>
    <property type="match status" value="1"/>
</dbReference>
<feature type="binding site" evidence="7">
    <location>
        <begin position="203"/>
        <end position="210"/>
    </location>
    <ligand>
        <name>GTP</name>
        <dbReference type="ChEBI" id="CHEBI:37565"/>
    </ligand>
</feature>
<evidence type="ECO:0000256" key="8">
    <source>
        <dbReference type="PIRSR" id="PIRSR006809-2"/>
    </source>
</evidence>
<evidence type="ECO:0000256" key="5">
    <source>
        <dbReference type="ARBA" id="ARBA00023134"/>
    </source>
</evidence>
<dbReference type="FunFam" id="3.40.50.11060:FF:000001">
    <property type="entry name" value="GTPase HflX"/>
    <property type="match status" value="1"/>
</dbReference>
<dbReference type="GO" id="GO:0003924">
    <property type="term" value="F:GTPase activity"/>
    <property type="evidence" value="ECO:0007669"/>
    <property type="project" value="UniProtKB-UniRule"/>
</dbReference>
<dbReference type="HAMAP" id="MF_00900">
    <property type="entry name" value="GTPase_HflX"/>
    <property type="match status" value="1"/>
</dbReference>
<proteinExistence type="inferred from homology"/>
<keyword evidence="5 6" id="KW-0342">GTP-binding</keyword>
<evidence type="ECO:0000256" key="2">
    <source>
        <dbReference type="ARBA" id="ARBA00022723"/>
    </source>
</evidence>
<comment type="subcellular location">
    <subcellularLocation>
        <location evidence="6">Cytoplasm</location>
    </subcellularLocation>
    <text evidence="6">May associate with membranes.</text>
</comment>
<dbReference type="PIRSF" id="PIRSF006809">
    <property type="entry name" value="GTP-binding_hflX_prd"/>
    <property type="match status" value="1"/>
</dbReference>
<feature type="binding site" evidence="7">
    <location>
        <begin position="343"/>
        <end position="345"/>
    </location>
    <ligand>
        <name>GTP</name>
        <dbReference type="ChEBI" id="CHEBI:37565"/>
    </ligand>
</feature>
<feature type="domain" description="Hflx-type G" evidence="10">
    <location>
        <begin position="197"/>
        <end position="365"/>
    </location>
</feature>
<evidence type="ECO:0000256" key="1">
    <source>
        <dbReference type="ARBA" id="ARBA00022490"/>
    </source>
</evidence>
<dbReference type="InterPro" id="IPR042108">
    <property type="entry name" value="GTPase_HflX_N_sf"/>
</dbReference>
<feature type="binding site" evidence="8">
    <location>
        <position position="237"/>
    </location>
    <ligand>
        <name>Mg(2+)</name>
        <dbReference type="ChEBI" id="CHEBI:18420"/>
    </ligand>
</feature>
<dbReference type="PANTHER" id="PTHR10229:SF4">
    <property type="entry name" value="GTPASE HFLX"/>
    <property type="match status" value="1"/>
</dbReference>
<dbReference type="GO" id="GO:0005737">
    <property type="term" value="C:cytoplasm"/>
    <property type="evidence" value="ECO:0007669"/>
    <property type="project" value="UniProtKB-SubCell"/>
</dbReference>
<organism evidence="11 12">
    <name type="scientific">Clostridium tyrobutyricum DIVETGP</name>
    <dbReference type="NCBI Taxonomy" id="1408889"/>
    <lineage>
        <taxon>Bacteria</taxon>
        <taxon>Bacillati</taxon>
        <taxon>Bacillota</taxon>
        <taxon>Clostridia</taxon>
        <taxon>Eubacteriales</taxon>
        <taxon>Clostridiaceae</taxon>
        <taxon>Clostridium</taxon>
    </lineage>
</organism>
<dbReference type="GeneID" id="29419904"/>
<dbReference type="Proteomes" id="UP000019482">
    <property type="component" value="Unassembled WGS sequence"/>
</dbReference>
<protein>
    <recommendedName>
        <fullName evidence="6">GTPase HflX</fullName>
    </recommendedName>
    <alternativeName>
        <fullName evidence="6">GTP-binding protein HflX</fullName>
    </alternativeName>
</protein>
<dbReference type="GO" id="GO:0046872">
    <property type="term" value="F:metal ion binding"/>
    <property type="evidence" value="ECO:0007669"/>
    <property type="project" value="UniProtKB-KW"/>
</dbReference>
<dbReference type="Gene3D" id="3.40.50.11060">
    <property type="entry name" value="GTPase HflX, N-terminal domain"/>
    <property type="match status" value="1"/>
</dbReference>
<comment type="function">
    <text evidence="6">GTPase that associates with the 50S ribosomal subunit and may have a role during protein synthesis or ribosome biogenesis.</text>
</comment>
<dbReference type="Pfam" id="PF13167">
    <property type="entry name" value="GTP-bdg_N"/>
    <property type="match status" value="1"/>
</dbReference>
<feature type="binding site" evidence="7">
    <location>
        <begin position="257"/>
        <end position="260"/>
    </location>
    <ligand>
        <name>GTP</name>
        <dbReference type="ChEBI" id="CHEBI:37565"/>
    </ligand>
</feature>
<reference evidence="11 12" key="1">
    <citation type="journal article" date="2015" name="Genome Announc.">
        <title>Draft Genome Sequence of Clostridium tyrobutyricum Strain DIVETGP, Isolated from Cow's Milk for Grana Padano Production.</title>
        <authorList>
            <person name="Soggiu A."/>
            <person name="Piras C."/>
            <person name="Gaiarsa S."/>
            <person name="Sassera D."/>
            <person name="Roncada P."/>
            <person name="Bendixen E."/>
            <person name="Brasca M."/>
            <person name="Bonizzi L."/>
        </authorList>
    </citation>
    <scope>NUCLEOTIDE SEQUENCE [LARGE SCALE GENOMIC DNA]</scope>
    <source>
        <strain evidence="11 12">DIVETGP</strain>
    </source>
</reference>
<dbReference type="PANTHER" id="PTHR10229">
    <property type="entry name" value="GTP-BINDING PROTEIN HFLX"/>
    <property type="match status" value="1"/>
</dbReference>
<keyword evidence="2 8" id="KW-0479">Metal-binding</keyword>
<dbReference type="InterPro" id="IPR032305">
    <property type="entry name" value="GTP-bd_M"/>
</dbReference>
<evidence type="ECO:0000313" key="11">
    <source>
        <dbReference type="EMBL" id="CDL92381.1"/>
    </source>
</evidence>
<dbReference type="Gene3D" id="3.40.50.300">
    <property type="entry name" value="P-loop containing nucleotide triphosphate hydrolases"/>
    <property type="match status" value="1"/>
</dbReference>
<evidence type="ECO:0000256" key="6">
    <source>
        <dbReference type="HAMAP-Rule" id="MF_00900"/>
    </source>
</evidence>
<dbReference type="GO" id="GO:0005525">
    <property type="term" value="F:GTP binding"/>
    <property type="evidence" value="ECO:0007669"/>
    <property type="project" value="UniProtKB-UniRule"/>
</dbReference>
<keyword evidence="12" id="KW-1185">Reference proteome</keyword>
<dbReference type="InterPro" id="IPR030394">
    <property type="entry name" value="G_HFLX_dom"/>
</dbReference>
<dbReference type="AlphaFoldDB" id="W6N7C4"/>
<sequence>MEDREKAIIAGVELSNQDDFENLMEELYNLADACNIEVIDRITQRLDKINSSQYFGKGKVEELQKLVDEKNVDMVIFDDELTPSQIRNLEKAIDCKIIDRTSVILDIFAKRARTREAQLQVEIAKLQYMLPRLIGFGESMDRQGGGSGLYNRGSGETKLELDRRKIEDRISKLDKELETLVTQRQNQRKRRKKEGIPVISLVGYTNAGKSTIMNLFIDLFNPSMEKKVFEKNMLFATLETSVRRIDLPDNKAFLLTDTVGFISKLPHYLIKAFRSTLEEVSEADMLVHVVDYSNVNYEKQIAVTKNTLKELGAENIPVIYCYNKIDLKDSEIPEQSEGKKYISARKKQGMDKLIDAIIKKVFGEYVNCNMLIPYDRGDIVSYLNDNANIKSTDYKNEGISIAVECSKVDYEKYKKYATQ</sequence>
<dbReference type="InterPro" id="IPR027417">
    <property type="entry name" value="P-loop_NTPase"/>
</dbReference>
<keyword evidence="3 6" id="KW-0547">Nucleotide-binding</keyword>
<dbReference type="Pfam" id="PF01926">
    <property type="entry name" value="MMR_HSR1"/>
    <property type="match status" value="1"/>
</dbReference>
<dbReference type="RefSeq" id="WP_017895437.1">
    <property type="nucleotide sequence ID" value="NZ_CBXI010000043.1"/>
</dbReference>
<dbReference type="PROSITE" id="PS51705">
    <property type="entry name" value="G_HFLX"/>
    <property type="match status" value="1"/>
</dbReference>
<accession>W6N7C4</accession>
<keyword evidence="1 6" id="KW-0963">Cytoplasm</keyword>
<dbReference type="Gene3D" id="6.10.250.2860">
    <property type="match status" value="1"/>
</dbReference>
<keyword evidence="9" id="KW-0175">Coiled coil</keyword>
<evidence type="ECO:0000313" key="12">
    <source>
        <dbReference type="Proteomes" id="UP000019482"/>
    </source>
</evidence>
<name>W6N7C4_CLOTY</name>
<feature type="coiled-coil region" evidence="9">
    <location>
        <begin position="156"/>
        <end position="190"/>
    </location>
</feature>
<dbReference type="InterPro" id="IPR006073">
    <property type="entry name" value="GTP-bd"/>
</dbReference>
<evidence type="ECO:0000256" key="4">
    <source>
        <dbReference type="ARBA" id="ARBA00022842"/>
    </source>
</evidence>
<dbReference type="Pfam" id="PF16360">
    <property type="entry name" value="GTP-bdg_M"/>
    <property type="match status" value="1"/>
</dbReference>
<dbReference type="InterPro" id="IPR025121">
    <property type="entry name" value="GTPase_HflX_N"/>
</dbReference>
<evidence type="ECO:0000256" key="9">
    <source>
        <dbReference type="SAM" id="Coils"/>
    </source>
</evidence>
<evidence type="ECO:0000256" key="3">
    <source>
        <dbReference type="ARBA" id="ARBA00022741"/>
    </source>
</evidence>
<feature type="binding site" evidence="8">
    <location>
        <position position="210"/>
    </location>
    <ligand>
        <name>Mg(2+)</name>
        <dbReference type="ChEBI" id="CHEBI:18420"/>
    </ligand>
</feature>
<dbReference type="OrthoDB" id="9812272at2"/>
<keyword evidence="4 8" id="KW-0460">Magnesium</keyword>
<evidence type="ECO:0000256" key="7">
    <source>
        <dbReference type="PIRSR" id="PIRSR006809-1"/>
    </source>
</evidence>
<dbReference type="InterPro" id="IPR016496">
    <property type="entry name" value="GTPase_HflX"/>
</dbReference>
<dbReference type="NCBIfam" id="TIGR03156">
    <property type="entry name" value="GTP_HflX"/>
    <property type="match status" value="1"/>
</dbReference>
<dbReference type="EMBL" id="CBXI010000043">
    <property type="protein sequence ID" value="CDL92381.1"/>
    <property type="molecule type" value="Genomic_DNA"/>
</dbReference>
<dbReference type="SUPFAM" id="SSF52540">
    <property type="entry name" value="P-loop containing nucleoside triphosphate hydrolases"/>
    <property type="match status" value="1"/>
</dbReference>
<feature type="binding site" evidence="7">
    <location>
        <begin position="323"/>
        <end position="326"/>
    </location>
    <ligand>
        <name>GTP</name>
        <dbReference type="ChEBI" id="CHEBI:37565"/>
    </ligand>
</feature>
<comment type="caution">
    <text evidence="11">The sequence shown here is derived from an EMBL/GenBank/DDBJ whole genome shotgun (WGS) entry which is preliminary data.</text>
</comment>
<comment type="similarity">
    <text evidence="6">Belongs to the TRAFAC class OBG-HflX-like GTPase superfamily. HflX GTPase family.</text>
</comment>
<dbReference type="PRINTS" id="PR00326">
    <property type="entry name" value="GTP1OBG"/>
</dbReference>
<dbReference type="CDD" id="cd01878">
    <property type="entry name" value="HflX"/>
    <property type="match status" value="1"/>
</dbReference>
<comment type="subunit">
    <text evidence="6">Monomer. Associates with the 50S ribosomal subunit.</text>
</comment>
<evidence type="ECO:0000259" key="10">
    <source>
        <dbReference type="PROSITE" id="PS51705"/>
    </source>
</evidence>
<gene>
    <name evidence="6" type="primary">hflX</name>
    <name evidence="11" type="ORF">CTDIVETGP_2451</name>
</gene>